<dbReference type="KEGG" id="eaz:JHT90_10920"/>
<gene>
    <name evidence="2" type="ORF">JHT90_10920</name>
</gene>
<proteinExistence type="predicted"/>
<reference evidence="2 3" key="1">
    <citation type="submission" date="2021-01" db="EMBL/GenBank/DDBJ databases">
        <title>Entomomonas sp. F2A isolated from a house cricket (Acheta domesticus).</title>
        <authorList>
            <person name="Spergser J."/>
            <person name="Busse H.-J."/>
        </authorList>
    </citation>
    <scope>NUCLEOTIDE SEQUENCE [LARGE SCALE GENOMIC DNA]</scope>
    <source>
        <strain evidence="2 3">F2A</strain>
    </source>
</reference>
<protein>
    <submittedName>
        <fullName evidence="2">DUF1315 family protein</fullName>
    </submittedName>
</protein>
<dbReference type="Proteomes" id="UP000595278">
    <property type="component" value="Chromosome"/>
</dbReference>
<organism evidence="2 3">
    <name type="scientific">Entomomonas asaccharolytica</name>
    <dbReference type="NCBI Taxonomy" id="2785331"/>
    <lineage>
        <taxon>Bacteria</taxon>
        <taxon>Pseudomonadati</taxon>
        <taxon>Pseudomonadota</taxon>
        <taxon>Gammaproteobacteria</taxon>
        <taxon>Pseudomonadales</taxon>
        <taxon>Pseudomonadaceae</taxon>
        <taxon>Entomomonas</taxon>
    </lineage>
</organism>
<feature type="compositionally biased region" description="Basic and acidic residues" evidence="1">
    <location>
        <begin position="72"/>
        <end position="83"/>
    </location>
</feature>
<keyword evidence="3" id="KW-1185">Reference proteome</keyword>
<evidence type="ECO:0000313" key="2">
    <source>
        <dbReference type="EMBL" id="QQP84905.1"/>
    </source>
</evidence>
<feature type="region of interest" description="Disordered" evidence="1">
    <location>
        <begin position="64"/>
        <end position="90"/>
    </location>
</feature>
<sequence length="90" mass="10253">MTSYVEMIEKITPEIYQNLKQSVELGKWPNGKTLTAEQRETCLQAIIAWELKNLPEDERTGFIGGPGCKSQQEADHQHAEKIIIKTKTTH</sequence>
<dbReference type="RefSeq" id="WP_201090880.1">
    <property type="nucleotide sequence ID" value="NZ_CP067393.1"/>
</dbReference>
<name>A0A974RW83_9GAMM</name>
<accession>A0A974RW83</accession>
<dbReference type="InterPro" id="IPR009749">
    <property type="entry name" value="DUF1315"/>
</dbReference>
<evidence type="ECO:0000313" key="3">
    <source>
        <dbReference type="Proteomes" id="UP000595278"/>
    </source>
</evidence>
<dbReference type="AlphaFoldDB" id="A0A974RW83"/>
<evidence type="ECO:0000256" key="1">
    <source>
        <dbReference type="SAM" id="MobiDB-lite"/>
    </source>
</evidence>
<dbReference type="EMBL" id="CP067393">
    <property type="protein sequence ID" value="QQP84905.1"/>
    <property type="molecule type" value="Genomic_DNA"/>
</dbReference>
<dbReference type="Pfam" id="PF07023">
    <property type="entry name" value="DUF1315"/>
    <property type="match status" value="1"/>
</dbReference>